<evidence type="ECO:0000256" key="3">
    <source>
        <dbReference type="ARBA" id="ARBA00023027"/>
    </source>
</evidence>
<dbReference type="InterPro" id="IPR029752">
    <property type="entry name" value="D-isomer_DH_CS1"/>
</dbReference>
<dbReference type="InterPro" id="IPR006139">
    <property type="entry name" value="D-isomer_2_OHA_DH_cat_dom"/>
</dbReference>
<dbReference type="GO" id="GO:0051287">
    <property type="term" value="F:NAD binding"/>
    <property type="evidence" value="ECO:0007669"/>
    <property type="project" value="InterPro"/>
</dbReference>
<dbReference type="InterPro" id="IPR029753">
    <property type="entry name" value="D-isomer_DH_CS"/>
</dbReference>
<dbReference type="Proteomes" id="UP000452141">
    <property type="component" value="Unassembled WGS sequence"/>
</dbReference>
<dbReference type="InterPro" id="IPR006140">
    <property type="entry name" value="D-isomer_DH_NAD-bd"/>
</dbReference>
<dbReference type="InterPro" id="IPR036291">
    <property type="entry name" value="NAD(P)-bd_dom_sf"/>
</dbReference>
<comment type="caution">
    <text evidence="7">The sequence shown here is derived from an EMBL/GenBank/DDBJ whole genome shotgun (WGS) entry which is preliminary data.</text>
</comment>
<dbReference type="InterPro" id="IPR050223">
    <property type="entry name" value="D-isomer_2-hydroxyacid_DH"/>
</dbReference>
<dbReference type="PROSITE" id="PS00671">
    <property type="entry name" value="D_2_HYDROXYACID_DH_3"/>
    <property type="match status" value="1"/>
</dbReference>
<dbReference type="EMBL" id="VUMW01000019">
    <property type="protein sequence ID" value="MST80195.1"/>
    <property type="molecule type" value="Genomic_DNA"/>
</dbReference>
<dbReference type="SUPFAM" id="SSF51735">
    <property type="entry name" value="NAD(P)-binding Rossmann-fold domains"/>
    <property type="match status" value="1"/>
</dbReference>
<keyword evidence="3" id="KW-0520">NAD</keyword>
<dbReference type="FunFam" id="3.40.50.720:FF:000203">
    <property type="entry name" value="D-3-phosphoglycerate dehydrogenase (SerA)"/>
    <property type="match status" value="1"/>
</dbReference>
<dbReference type="GO" id="GO:0005829">
    <property type="term" value="C:cytosol"/>
    <property type="evidence" value="ECO:0007669"/>
    <property type="project" value="TreeGrafter"/>
</dbReference>
<dbReference type="GO" id="GO:0016618">
    <property type="term" value="F:hydroxypyruvate reductase [NAD(P)H] activity"/>
    <property type="evidence" value="ECO:0007669"/>
    <property type="project" value="TreeGrafter"/>
</dbReference>
<keyword evidence="2 4" id="KW-0560">Oxidoreductase</keyword>
<reference evidence="7 8" key="1">
    <citation type="submission" date="2019-08" db="EMBL/GenBank/DDBJ databases">
        <title>In-depth cultivation of the pig gut microbiome towards novel bacterial diversity and tailored functional studies.</title>
        <authorList>
            <person name="Wylensek D."/>
            <person name="Hitch T.C.A."/>
            <person name="Clavel T."/>
        </authorList>
    </citation>
    <scope>NUCLEOTIDE SEQUENCE [LARGE SCALE GENOMIC DNA]</scope>
    <source>
        <strain evidence="7 8">WCA-470BD-2E</strain>
    </source>
</reference>
<dbReference type="PANTHER" id="PTHR10996:SF283">
    <property type="entry name" value="GLYOXYLATE_HYDROXYPYRUVATE REDUCTASE B"/>
    <property type="match status" value="1"/>
</dbReference>
<accession>A0A844FPN3</accession>
<dbReference type="PROSITE" id="PS00065">
    <property type="entry name" value="D_2_HYDROXYACID_DH_1"/>
    <property type="match status" value="1"/>
</dbReference>
<evidence type="ECO:0000259" key="5">
    <source>
        <dbReference type="Pfam" id="PF00389"/>
    </source>
</evidence>
<protein>
    <submittedName>
        <fullName evidence="7">Dihydrofolate reductase</fullName>
    </submittedName>
</protein>
<sequence length="315" mass="34230">MNGKILIAGLSIDQLPELEAKFDLLFAPKNADLAWYQQVLPDIDGMIAGKVQVGQEMIDAAPKLKIITACGVGFDHIDVDYASSQGIVVSNCPESVMQPTAEMAFALILALSRKLIKYDEGMQQGAFLDTSLPENQGQSLVGKTLGIFGMGRIGQTLAGYAKCFGMNVLYHNRHRLPQETERELGANYVQLAELLARADYLSLNAPATPETYHVIDEAAISMMPDTAYLINTARGSLVDEAALLRALKNGRLAGAGLDVFANEPDFNQEFCQLENVILTPHAGSATKEARRNVLKEASYNLLSFLVDGQPVNRVN</sequence>
<evidence type="ECO:0000256" key="4">
    <source>
        <dbReference type="RuleBase" id="RU003719"/>
    </source>
</evidence>
<evidence type="ECO:0000256" key="1">
    <source>
        <dbReference type="ARBA" id="ARBA00005854"/>
    </source>
</evidence>
<evidence type="ECO:0000259" key="6">
    <source>
        <dbReference type="Pfam" id="PF02826"/>
    </source>
</evidence>
<dbReference type="Gene3D" id="3.40.50.720">
    <property type="entry name" value="NAD(P)-binding Rossmann-like Domain"/>
    <property type="match status" value="2"/>
</dbReference>
<comment type="similarity">
    <text evidence="1 4">Belongs to the D-isomer specific 2-hydroxyacid dehydrogenase family.</text>
</comment>
<dbReference type="RefSeq" id="WP_154487079.1">
    <property type="nucleotide sequence ID" value="NZ_VUMW01000019.1"/>
</dbReference>
<evidence type="ECO:0000313" key="7">
    <source>
        <dbReference type="EMBL" id="MST80195.1"/>
    </source>
</evidence>
<gene>
    <name evidence="7" type="ORF">FYJ61_06980</name>
</gene>
<dbReference type="SUPFAM" id="SSF52283">
    <property type="entry name" value="Formate/glycerate dehydrogenase catalytic domain-like"/>
    <property type="match status" value="1"/>
</dbReference>
<evidence type="ECO:0000313" key="8">
    <source>
        <dbReference type="Proteomes" id="UP000452141"/>
    </source>
</evidence>
<feature type="domain" description="D-isomer specific 2-hydroxyacid dehydrogenase catalytic" evidence="5">
    <location>
        <begin position="39"/>
        <end position="315"/>
    </location>
</feature>
<organism evidence="7 8">
    <name type="scientific">Lactobacillus equicursoris</name>
    <dbReference type="NCBI Taxonomy" id="420645"/>
    <lineage>
        <taxon>Bacteria</taxon>
        <taxon>Bacillati</taxon>
        <taxon>Bacillota</taxon>
        <taxon>Bacilli</taxon>
        <taxon>Lactobacillales</taxon>
        <taxon>Lactobacillaceae</taxon>
        <taxon>Lactobacillus</taxon>
    </lineage>
</organism>
<dbReference type="Pfam" id="PF02826">
    <property type="entry name" value="2-Hacid_dh_C"/>
    <property type="match status" value="1"/>
</dbReference>
<dbReference type="AlphaFoldDB" id="A0A844FPN3"/>
<dbReference type="Pfam" id="PF00389">
    <property type="entry name" value="2-Hacid_dh"/>
    <property type="match status" value="1"/>
</dbReference>
<dbReference type="GO" id="GO:0030267">
    <property type="term" value="F:glyoxylate reductase (NADPH) activity"/>
    <property type="evidence" value="ECO:0007669"/>
    <property type="project" value="TreeGrafter"/>
</dbReference>
<proteinExistence type="inferred from homology"/>
<evidence type="ECO:0000256" key="2">
    <source>
        <dbReference type="ARBA" id="ARBA00023002"/>
    </source>
</evidence>
<feature type="domain" description="D-isomer specific 2-hydroxyacid dehydrogenase NAD-binding" evidence="6">
    <location>
        <begin position="105"/>
        <end position="283"/>
    </location>
</feature>
<name>A0A844FPN3_9LACO</name>
<dbReference type="PANTHER" id="PTHR10996">
    <property type="entry name" value="2-HYDROXYACID DEHYDROGENASE-RELATED"/>
    <property type="match status" value="1"/>
</dbReference>